<evidence type="ECO:0000313" key="7">
    <source>
        <dbReference type="EMBL" id="NYZ21113.1"/>
    </source>
</evidence>
<comment type="caution">
    <text evidence="7">The sequence shown here is derived from an EMBL/GenBank/DDBJ whole genome shotgun (WGS) entry which is preliminary data.</text>
</comment>
<comment type="similarity">
    <text evidence="2">Belongs to the methyl-accepting chemotaxis (MCP) protein family.</text>
</comment>
<dbReference type="PROSITE" id="PS50111">
    <property type="entry name" value="CHEMOTAXIS_TRANSDUC_2"/>
    <property type="match status" value="1"/>
</dbReference>
<dbReference type="Pfam" id="PF21689">
    <property type="entry name" value="TorS_sensor_domain"/>
    <property type="match status" value="1"/>
</dbReference>
<gene>
    <name evidence="7" type="ORF">HND93_15460</name>
</gene>
<evidence type="ECO:0000256" key="4">
    <source>
        <dbReference type="SAM" id="Phobius"/>
    </source>
</evidence>
<evidence type="ECO:0000259" key="5">
    <source>
        <dbReference type="PROSITE" id="PS50111"/>
    </source>
</evidence>
<proteinExistence type="inferred from homology"/>
<dbReference type="PANTHER" id="PTHR32089:SF112">
    <property type="entry name" value="LYSOZYME-LIKE PROTEIN-RELATED"/>
    <property type="match status" value="1"/>
</dbReference>
<organism evidence="7 8">
    <name type="scientific">Azospirillum oleiclasticum</name>
    <dbReference type="NCBI Taxonomy" id="2735135"/>
    <lineage>
        <taxon>Bacteria</taxon>
        <taxon>Pseudomonadati</taxon>
        <taxon>Pseudomonadota</taxon>
        <taxon>Alphaproteobacteria</taxon>
        <taxon>Rhodospirillales</taxon>
        <taxon>Azospirillaceae</taxon>
        <taxon>Azospirillum</taxon>
    </lineage>
</organism>
<accession>A0ABX2TD92</accession>
<reference evidence="7 8" key="1">
    <citation type="submission" date="2020-05" db="EMBL/GenBank/DDBJ databases">
        <title>Azospirillum oleiclasticum sp. nov, a nitrogen-fixing and heavy crude oil-emulsifying bacterium isolated from the crude oil of Yumen Oilfield.</title>
        <authorList>
            <person name="Wu D."/>
            <person name="Cai M."/>
            <person name="Zhang X."/>
        </authorList>
    </citation>
    <scope>NUCLEOTIDE SEQUENCE [LARGE SCALE GENOMIC DNA]</scope>
    <source>
        <strain evidence="7 8">ROY-1-1-2</strain>
    </source>
</reference>
<dbReference type="SMART" id="SM00283">
    <property type="entry name" value="MA"/>
    <property type="match status" value="1"/>
</dbReference>
<keyword evidence="4" id="KW-0472">Membrane</keyword>
<name>A0ABX2TD92_9PROT</name>
<dbReference type="Proteomes" id="UP000584642">
    <property type="component" value="Unassembled WGS sequence"/>
</dbReference>
<dbReference type="InterPro" id="IPR004089">
    <property type="entry name" value="MCPsignal_dom"/>
</dbReference>
<dbReference type="Pfam" id="PF00672">
    <property type="entry name" value="HAMP"/>
    <property type="match status" value="1"/>
</dbReference>
<feature type="domain" description="Methyl-accepting transducer" evidence="5">
    <location>
        <begin position="569"/>
        <end position="823"/>
    </location>
</feature>
<dbReference type="SUPFAM" id="SSF58104">
    <property type="entry name" value="Methyl-accepting chemotaxis protein (MCP) signaling domain"/>
    <property type="match status" value="1"/>
</dbReference>
<evidence type="ECO:0000256" key="2">
    <source>
        <dbReference type="ARBA" id="ARBA00029447"/>
    </source>
</evidence>
<dbReference type="Pfam" id="PF00015">
    <property type="entry name" value="MCPsignal"/>
    <property type="match status" value="1"/>
</dbReference>
<keyword evidence="4" id="KW-1133">Transmembrane helix</keyword>
<dbReference type="PANTHER" id="PTHR32089">
    <property type="entry name" value="METHYL-ACCEPTING CHEMOTAXIS PROTEIN MCPB"/>
    <property type="match status" value="1"/>
</dbReference>
<sequence length="850" mass="86329">MRPVFRMGIAVKLFAAFGAVAGLTVAGSAVGWWSFKAVETGVAGIADRSLPAVAAASALSTASAALAAAAPSLEAATDAADRAAAGEGIARLSAGMTERLDALGQLGLPSERVEALTAAAGAIGDTLDRQAAAADERIARRQRRLDFVDRLNANHQALLAALEPATLEARRDVAAAAETLTDDAATAARSLVRAALGGLGAVLDLRVAVATAAALLSEAHAASDAAAVGELETAFAAVVAGFPERAAAAGSGGAGLEDPLARLAALGSGPDGAFARRAAGLRGAGDGDIATAVREAGTLRAGIDRLLESRAAASRDTVARAGDRMHRDVTFAVSELTTEALRRFSDVRELNALGNLAAGLLNEAANTMESSRLPGLRARFEQAAGRLEALLAGMPAREAARVDGALRPLLAIGRSPDGLFALRAAELEALRAGADLLAESRRLSVMLDDTVSELVEGTRADAGATAEAVRAATLSGRVWLGSVALLGIVGAVLIAWLYVGRNIAARLGTLSRAMRAVARGDASAPVPAGGSDELADMAQSLLVLRDATVEAARANERVEQERARAAADKGRTLRTLAERFEASVQMVADVVAEAAVDLQGTAAAVVGQVEEAGRQSRGASEGAVRSLDSAQAAAAAAGDLTASIGGIERQVELATGIAGQAVQDAERTDAIIHQLAGAAASIGTVVELIGKIAAQTNLLALNATIEAARAGDAGRGFTVVANEVKTLANRTATATGEITSQIRSMQSATDEAVIAIGGIAQTIRRIDDVARAVAGGMRAQATATREISRGIQEVVRGNGDLSGALDVVAATVVDSRQSMQTVLAAADRMAEQARRLDGEMRQFVGSIKAM</sequence>
<evidence type="ECO:0000256" key="3">
    <source>
        <dbReference type="PROSITE-ProRule" id="PRU00284"/>
    </source>
</evidence>
<dbReference type="InterPro" id="IPR038188">
    <property type="entry name" value="TorS_sensor_sf"/>
</dbReference>
<feature type="transmembrane region" description="Helical" evidence="4">
    <location>
        <begin position="478"/>
        <end position="499"/>
    </location>
</feature>
<evidence type="ECO:0000313" key="8">
    <source>
        <dbReference type="Proteomes" id="UP000584642"/>
    </source>
</evidence>
<keyword evidence="4" id="KW-0812">Transmembrane</keyword>
<dbReference type="CDD" id="cd06225">
    <property type="entry name" value="HAMP"/>
    <property type="match status" value="1"/>
</dbReference>
<dbReference type="RefSeq" id="WP_180282877.1">
    <property type="nucleotide sequence ID" value="NZ_JABFDB010000010.1"/>
</dbReference>
<dbReference type="Gene3D" id="1.20.58.920">
    <property type="match status" value="2"/>
</dbReference>
<dbReference type="PROSITE" id="PS50885">
    <property type="entry name" value="HAMP"/>
    <property type="match status" value="1"/>
</dbReference>
<keyword evidence="8" id="KW-1185">Reference proteome</keyword>
<dbReference type="Gene3D" id="6.10.340.10">
    <property type="match status" value="1"/>
</dbReference>
<evidence type="ECO:0000256" key="1">
    <source>
        <dbReference type="ARBA" id="ARBA00023224"/>
    </source>
</evidence>
<protein>
    <submittedName>
        <fullName evidence="7">HAMP domain-containing protein</fullName>
    </submittedName>
</protein>
<dbReference type="InterPro" id="IPR003660">
    <property type="entry name" value="HAMP_dom"/>
</dbReference>
<dbReference type="SMART" id="SM00304">
    <property type="entry name" value="HAMP"/>
    <property type="match status" value="1"/>
</dbReference>
<dbReference type="EMBL" id="JABFDB010000010">
    <property type="protein sequence ID" value="NYZ21113.1"/>
    <property type="molecule type" value="Genomic_DNA"/>
</dbReference>
<feature type="domain" description="HAMP" evidence="6">
    <location>
        <begin position="501"/>
        <end position="553"/>
    </location>
</feature>
<dbReference type="Gene3D" id="1.10.287.950">
    <property type="entry name" value="Methyl-accepting chemotaxis protein"/>
    <property type="match status" value="1"/>
</dbReference>
<keyword evidence="1 3" id="KW-0807">Transducer</keyword>
<evidence type="ECO:0000259" key="6">
    <source>
        <dbReference type="PROSITE" id="PS50885"/>
    </source>
</evidence>